<gene>
    <name evidence="1" type="ORF">G0027_08610</name>
</gene>
<reference evidence="1 2" key="1">
    <citation type="submission" date="2020-02" db="EMBL/GenBank/DDBJ databases">
        <title>Tigecycline-resistant Acinetobacter species from pigs and migratory birds.</title>
        <authorList>
            <person name="Chen C."/>
            <person name="Sun J."/>
            <person name="Liao X.-P."/>
            <person name="Liu Y.-H."/>
        </authorList>
    </citation>
    <scope>NUCLEOTIDE SEQUENCE [LARGE SCALE GENOMIC DNA]</scope>
    <source>
        <strain evidence="1 2">C15_T</strain>
    </source>
</reference>
<protein>
    <submittedName>
        <fullName evidence="1">Uncharacterized protein</fullName>
    </submittedName>
</protein>
<organism evidence="1 2">
    <name type="scientific">Acinetobacter indicus</name>
    <dbReference type="NCBI Taxonomy" id="756892"/>
    <lineage>
        <taxon>Bacteria</taxon>
        <taxon>Pseudomonadati</taxon>
        <taxon>Pseudomonadota</taxon>
        <taxon>Gammaproteobacteria</taxon>
        <taxon>Moraxellales</taxon>
        <taxon>Moraxellaceae</taxon>
        <taxon>Acinetobacter</taxon>
    </lineage>
</organism>
<dbReference type="RefSeq" id="WP_087662369.1">
    <property type="nucleotide sequence ID" value="NZ_CP048654.1"/>
</dbReference>
<dbReference type="PROSITE" id="PS51257">
    <property type="entry name" value="PROKAR_LIPOPROTEIN"/>
    <property type="match status" value="1"/>
</dbReference>
<evidence type="ECO:0000313" key="1">
    <source>
        <dbReference type="EMBL" id="QOW42912.1"/>
    </source>
</evidence>
<dbReference type="Proteomes" id="UP000593812">
    <property type="component" value="Chromosome"/>
</dbReference>
<sequence length="83" mass="8175">MMKKMGVLAVALFAGLAVVGCSSHETAQAPEVAQNPEQPETVQVTTMPVEAGAEVGVAAEVTAPAAAAPAGPEAPAVEAQPQP</sequence>
<name>A0A7H8V9R6_9GAMM</name>
<proteinExistence type="predicted"/>
<accession>A0A7H8V9R6</accession>
<evidence type="ECO:0000313" key="2">
    <source>
        <dbReference type="Proteomes" id="UP000593812"/>
    </source>
</evidence>
<dbReference type="EMBL" id="CP048654">
    <property type="protein sequence ID" value="QOW42912.1"/>
    <property type="molecule type" value="Genomic_DNA"/>
</dbReference>
<dbReference type="AlphaFoldDB" id="A0A7H8V9R6"/>